<gene>
    <name evidence="1" type="ORF">M595_2878</name>
</gene>
<dbReference type="EMBL" id="AUZM01000025">
    <property type="protein sequence ID" value="ERT07119.1"/>
    <property type="molecule type" value="Genomic_DNA"/>
</dbReference>
<evidence type="ECO:0000313" key="1">
    <source>
        <dbReference type="EMBL" id="ERT07119.1"/>
    </source>
</evidence>
<evidence type="ECO:0000313" key="2">
    <source>
        <dbReference type="Proteomes" id="UP000017127"/>
    </source>
</evidence>
<organism evidence="1 2">
    <name type="scientific">Lyngbya aestuarii BL J</name>
    <dbReference type="NCBI Taxonomy" id="1348334"/>
    <lineage>
        <taxon>Bacteria</taxon>
        <taxon>Bacillati</taxon>
        <taxon>Cyanobacteriota</taxon>
        <taxon>Cyanophyceae</taxon>
        <taxon>Oscillatoriophycideae</taxon>
        <taxon>Oscillatoriales</taxon>
        <taxon>Microcoleaceae</taxon>
        <taxon>Lyngbya</taxon>
    </lineage>
</organism>
<accession>U7QGL8</accession>
<keyword evidence="2" id="KW-1185">Reference proteome</keyword>
<name>U7QGL8_9CYAN</name>
<dbReference type="AlphaFoldDB" id="U7QGL8"/>
<comment type="caution">
    <text evidence="1">The sequence shown here is derived from an EMBL/GenBank/DDBJ whole genome shotgun (WGS) entry which is preliminary data.</text>
</comment>
<proteinExistence type="predicted"/>
<dbReference type="Proteomes" id="UP000017127">
    <property type="component" value="Unassembled WGS sequence"/>
</dbReference>
<sequence>MVLHQAPQPGSHQREAVFFGISRMVVGKRVKAVSVFNC</sequence>
<reference evidence="1 2" key="1">
    <citation type="journal article" date="2013" name="Front. Microbiol.">
        <title>Comparative genomic analyses of the cyanobacterium, Lyngbya aestuarii BL J, a powerful hydrogen producer.</title>
        <authorList>
            <person name="Kothari A."/>
            <person name="Vaughn M."/>
            <person name="Garcia-Pichel F."/>
        </authorList>
    </citation>
    <scope>NUCLEOTIDE SEQUENCE [LARGE SCALE GENOMIC DNA]</scope>
    <source>
        <strain evidence="1 2">BL J</strain>
    </source>
</reference>
<protein>
    <submittedName>
        <fullName evidence="1">Uncharacterized protein</fullName>
    </submittedName>
</protein>